<dbReference type="InterPro" id="IPR018497">
    <property type="entry name" value="Peptidase_M13_C"/>
</dbReference>
<dbReference type="PANTHER" id="PTHR11733:SF167">
    <property type="entry name" value="FI17812P1-RELATED"/>
    <property type="match status" value="1"/>
</dbReference>
<dbReference type="EMBL" id="FOGZ01000020">
    <property type="protein sequence ID" value="SER94073.1"/>
    <property type="molecule type" value="Genomic_DNA"/>
</dbReference>
<dbReference type="STRING" id="64702.SAMN05443377_12026"/>
<keyword evidence="7" id="KW-0482">Metalloprotease</keyword>
<comment type="similarity">
    <text evidence="2">Belongs to the peptidase M13 family.</text>
</comment>
<feature type="domain" description="Peptidase M13 N-terminal" evidence="9">
    <location>
        <begin position="18"/>
        <end position="397"/>
    </location>
</feature>
<keyword evidence="6" id="KW-0862">Zinc</keyword>
<dbReference type="PROSITE" id="PS51885">
    <property type="entry name" value="NEPRILYSIN"/>
    <property type="match status" value="1"/>
</dbReference>
<evidence type="ECO:0000313" key="10">
    <source>
        <dbReference type="EMBL" id="SER94073.1"/>
    </source>
</evidence>
<sequence>MVSTLAFHFEDFDTTVPPTDDLFRHVNGKWLKTATIPEDRGSWGAFDKLREDSESAVHEIIESLRTSEDSSDPDSEAAKIANLYGSFMDEDAIEELGTEPLAPLFSRIDAIESVAELAGFWGWCTRHGINALGDFDNDSDPGNPQRYLMFVGQSGIGLPDEEYYRLPEYQTIREQYLAHITRSFELAGIADAPAQATAAFELETQIAACHWDKVRTRDMVEMYYPQSWADFTAATPQLEWDAFLAGAQLPAEAVAEVVNCQRTFFADAAGLVVPSRLPDWRSWARWQVVNSLSPYLNKALSTASFDFYSKTLRGVPQQRPRWKRGVSLTEGVLGEAIGKLYVAKHFPPATKDAADQLVANLLAAYRQSIGELDWMTDQTKEQALDKLSKFRAKIGYPDTWRDYSALHIDPHDLVGNVLRSDSFDFDHTIEQLSGPVDRDEWFMYPQTVNAYYHPLRNEIVFPAAILQPPFFNVDADDAVNYGGIGAVIGHEIGHGFDDQGSTCDGDGRLRNWWTDADRAAFEERTHALIAQYSELAPSVCPDVHVNGDLTIGENIGDLGGLTIAVRAWRIATQGSAPQPIDGYSGLQRLFLGWAQVWQDLTRPEQMRQSLAVDPHAPDEIRCNQVARNIPAFHEAFATKPTDGMWLDPAARVRIW</sequence>
<dbReference type="Pfam" id="PF01431">
    <property type="entry name" value="Peptidase_M13"/>
    <property type="match status" value="1"/>
</dbReference>
<dbReference type="GO" id="GO:0004222">
    <property type="term" value="F:metalloendopeptidase activity"/>
    <property type="evidence" value="ECO:0007669"/>
    <property type="project" value="InterPro"/>
</dbReference>
<protein>
    <submittedName>
        <fullName evidence="10">Putative endopeptidase</fullName>
    </submittedName>
</protein>
<comment type="cofactor">
    <cofactor evidence="1">
        <name>Zn(2+)</name>
        <dbReference type="ChEBI" id="CHEBI:29105"/>
    </cofactor>
</comment>
<keyword evidence="4" id="KW-0479">Metal-binding</keyword>
<dbReference type="GO" id="GO:0046872">
    <property type="term" value="F:metal ion binding"/>
    <property type="evidence" value="ECO:0007669"/>
    <property type="project" value="UniProtKB-KW"/>
</dbReference>
<dbReference type="SUPFAM" id="SSF55486">
    <property type="entry name" value="Metalloproteases ('zincins'), catalytic domain"/>
    <property type="match status" value="1"/>
</dbReference>
<dbReference type="GO" id="GO:0005886">
    <property type="term" value="C:plasma membrane"/>
    <property type="evidence" value="ECO:0007669"/>
    <property type="project" value="TreeGrafter"/>
</dbReference>
<dbReference type="GO" id="GO:0016485">
    <property type="term" value="P:protein processing"/>
    <property type="evidence" value="ECO:0007669"/>
    <property type="project" value="TreeGrafter"/>
</dbReference>
<dbReference type="Gene3D" id="1.10.1380.10">
    <property type="entry name" value="Neutral endopeptidase , domain2"/>
    <property type="match status" value="1"/>
</dbReference>
<dbReference type="CDD" id="cd08662">
    <property type="entry name" value="M13"/>
    <property type="match status" value="1"/>
</dbReference>
<reference evidence="10 11" key="1">
    <citation type="submission" date="2016-10" db="EMBL/GenBank/DDBJ databases">
        <authorList>
            <person name="de Groot N.N."/>
        </authorList>
    </citation>
    <scope>NUCLEOTIDE SEQUENCE [LARGE SCALE GENOMIC DNA]</scope>
    <source>
        <strain evidence="10 11">DSM 16859</strain>
    </source>
</reference>
<dbReference type="InterPro" id="IPR000718">
    <property type="entry name" value="Peptidase_M13"/>
</dbReference>
<proteinExistence type="inferred from homology"/>
<dbReference type="InterPro" id="IPR024079">
    <property type="entry name" value="MetalloPept_cat_dom_sf"/>
</dbReference>
<evidence type="ECO:0000259" key="9">
    <source>
        <dbReference type="Pfam" id="PF05649"/>
    </source>
</evidence>
<evidence type="ECO:0000313" key="11">
    <source>
        <dbReference type="Proteomes" id="UP000198815"/>
    </source>
</evidence>
<dbReference type="PRINTS" id="PR00786">
    <property type="entry name" value="NEPRILYSIN"/>
</dbReference>
<keyword evidence="5" id="KW-0378">Hydrolase</keyword>
<organism evidence="10 11">
    <name type="scientific">Propionibacterium cyclohexanicum</name>
    <dbReference type="NCBI Taxonomy" id="64702"/>
    <lineage>
        <taxon>Bacteria</taxon>
        <taxon>Bacillati</taxon>
        <taxon>Actinomycetota</taxon>
        <taxon>Actinomycetes</taxon>
        <taxon>Propionibacteriales</taxon>
        <taxon>Propionibacteriaceae</taxon>
        <taxon>Propionibacterium</taxon>
    </lineage>
</organism>
<dbReference type="Pfam" id="PF05649">
    <property type="entry name" value="Peptidase_M13_N"/>
    <property type="match status" value="1"/>
</dbReference>
<keyword evidence="11" id="KW-1185">Reference proteome</keyword>
<evidence type="ECO:0000256" key="3">
    <source>
        <dbReference type="ARBA" id="ARBA00022670"/>
    </source>
</evidence>
<dbReference type="Gene3D" id="3.40.390.10">
    <property type="entry name" value="Collagenase (Catalytic Domain)"/>
    <property type="match status" value="1"/>
</dbReference>
<evidence type="ECO:0000256" key="7">
    <source>
        <dbReference type="ARBA" id="ARBA00023049"/>
    </source>
</evidence>
<dbReference type="InterPro" id="IPR008753">
    <property type="entry name" value="Peptidase_M13_N"/>
</dbReference>
<evidence type="ECO:0000256" key="6">
    <source>
        <dbReference type="ARBA" id="ARBA00022833"/>
    </source>
</evidence>
<evidence type="ECO:0000256" key="1">
    <source>
        <dbReference type="ARBA" id="ARBA00001947"/>
    </source>
</evidence>
<dbReference type="Proteomes" id="UP000198815">
    <property type="component" value="Unassembled WGS sequence"/>
</dbReference>
<name>A0A1H9TBT5_9ACTN</name>
<accession>A0A1H9TBT5</accession>
<feature type="domain" description="Peptidase M13 C-terminal" evidence="8">
    <location>
        <begin position="449"/>
        <end position="652"/>
    </location>
</feature>
<gene>
    <name evidence="10" type="ORF">SAMN05443377_12026</name>
</gene>
<evidence type="ECO:0000259" key="8">
    <source>
        <dbReference type="Pfam" id="PF01431"/>
    </source>
</evidence>
<dbReference type="InterPro" id="IPR042089">
    <property type="entry name" value="Peptidase_M13_dom_2"/>
</dbReference>
<evidence type="ECO:0000256" key="5">
    <source>
        <dbReference type="ARBA" id="ARBA00022801"/>
    </source>
</evidence>
<dbReference type="AlphaFoldDB" id="A0A1H9TBT5"/>
<evidence type="ECO:0000256" key="2">
    <source>
        <dbReference type="ARBA" id="ARBA00007357"/>
    </source>
</evidence>
<evidence type="ECO:0000256" key="4">
    <source>
        <dbReference type="ARBA" id="ARBA00022723"/>
    </source>
</evidence>
<dbReference type="PANTHER" id="PTHR11733">
    <property type="entry name" value="ZINC METALLOPROTEASE FAMILY M13 NEPRILYSIN-RELATED"/>
    <property type="match status" value="1"/>
</dbReference>
<keyword evidence="3" id="KW-0645">Protease</keyword>